<comment type="caution">
    <text evidence="14">The sequence shown here is derived from an EMBL/GenBank/DDBJ whole genome shotgun (WGS) entry which is preliminary data.</text>
</comment>
<evidence type="ECO:0000256" key="8">
    <source>
        <dbReference type="ARBA" id="ARBA00023146"/>
    </source>
</evidence>
<sequence>MDSSNDTSEGKGETLRPTPRRVTFSGIQPTGIPHIGNYIGALKSWLRIQDDHHLESGREEVFYSIVGLHSLTIPRDPARLRKDRFEMMCCLLAIGLKPNRCCLFNQDDVPAHSELAWILGCLTSVGKLNRMTTWKSKIADSKQSNSLDEVDDRSLHLGLLSYPVLQTADILLYRSTQVPVGADQEQHIELTRSIAKSFNKKFRTNLFPLPRPILTPQAKILNLRNPIQKMSKSSPSVQSRILITDSPQGIRSKITSAVTDSIKFVTYDPINRPGISNLLDIYRSITGEEESMSKRFEGRMADELKSQLVDVLVEELRPIQVEFERLQGERTAVEKVFELGAVRANAAAQNTLKEVKLKIGLL</sequence>
<evidence type="ECO:0000256" key="13">
    <source>
        <dbReference type="SAM" id="MobiDB-lite"/>
    </source>
</evidence>
<dbReference type="Gene3D" id="1.10.240.10">
    <property type="entry name" value="Tyrosyl-Transfer RNA Synthetase"/>
    <property type="match status" value="1"/>
</dbReference>
<dbReference type="InterPro" id="IPR002305">
    <property type="entry name" value="aa-tRNA-synth_Ic"/>
</dbReference>
<evidence type="ECO:0000256" key="5">
    <source>
        <dbReference type="ARBA" id="ARBA00022741"/>
    </source>
</evidence>
<dbReference type="PROSITE" id="PS00178">
    <property type="entry name" value="AA_TRNA_LIGASE_I"/>
    <property type="match status" value="1"/>
</dbReference>
<keyword evidence="4 12" id="KW-0436">Ligase</keyword>
<dbReference type="PRINTS" id="PR01039">
    <property type="entry name" value="TRNASYNTHTRP"/>
</dbReference>
<dbReference type="EMBL" id="CALTRL010002650">
    <property type="protein sequence ID" value="CAH7676350.1"/>
    <property type="molecule type" value="Genomic_DNA"/>
</dbReference>
<organism evidence="14 15">
    <name type="scientific">Phakopsora pachyrhizi</name>
    <name type="common">Asian soybean rust disease fungus</name>
    <dbReference type="NCBI Taxonomy" id="170000"/>
    <lineage>
        <taxon>Eukaryota</taxon>
        <taxon>Fungi</taxon>
        <taxon>Dikarya</taxon>
        <taxon>Basidiomycota</taxon>
        <taxon>Pucciniomycotina</taxon>
        <taxon>Pucciniomycetes</taxon>
        <taxon>Pucciniales</taxon>
        <taxon>Phakopsoraceae</taxon>
        <taxon>Phakopsora</taxon>
    </lineage>
</organism>
<evidence type="ECO:0000313" key="15">
    <source>
        <dbReference type="Proteomes" id="UP001153365"/>
    </source>
</evidence>
<dbReference type="EC" id="6.1.1.2" evidence="3"/>
<proteinExistence type="inferred from homology"/>
<gene>
    <name evidence="14" type="ORF">PPACK8108_LOCUS11473</name>
</gene>
<dbReference type="AlphaFoldDB" id="A0AAV0B0B5"/>
<comment type="similarity">
    <text evidence="2 12">Belongs to the class-I aminoacyl-tRNA synthetase family.</text>
</comment>
<dbReference type="NCBIfam" id="TIGR00233">
    <property type="entry name" value="trpS"/>
    <property type="match status" value="1"/>
</dbReference>
<evidence type="ECO:0000256" key="12">
    <source>
        <dbReference type="RuleBase" id="RU363036"/>
    </source>
</evidence>
<dbReference type="GO" id="GO:0005759">
    <property type="term" value="C:mitochondrial matrix"/>
    <property type="evidence" value="ECO:0007669"/>
    <property type="project" value="UniProtKB-SubCell"/>
</dbReference>
<dbReference type="GO" id="GO:0004830">
    <property type="term" value="F:tryptophan-tRNA ligase activity"/>
    <property type="evidence" value="ECO:0007669"/>
    <property type="project" value="UniProtKB-EC"/>
</dbReference>
<dbReference type="Proteomes" id="UP001153365">
    <property type="component" value="Unassembled WGS sequence"/>
</dbReference>
<accession>A0AAV0B0B5</accession>
<keyword evidence="6 12" id="KW-0067">ATP-binding</keyword>
<protein>
    <recommendedName>
        <fullName evidence="11">Tryptophan--tRNA ligase, mitochondrial</fullName>
        <ecNumber evidence="3">6.1.1.2</ecNumber>
    </recommendedName>
    <alternativeName>
        <fullName evidence="9">Tryptophanyl-tRNA synthetase</fullName>
    </alternativeName>
</protein>
<dbReference type="CDD" id="cd00806">
    <property type="entry name" value="TrpRS_core"/>
    <property type="match status" value="1"/>
</dbReference>
<evidence type="ECO:0000256" key="11">
    <source>
        <dbReference type="ARBA" id="ARBA00069760"/>
    </source>
</evidence>
<keyword evidence="5 12" id="KW-0547">Nucleotide-binding</keyword>
<dbReference type="FunFam" id="3.40.50.620:FF:000082">
    <property type="entry name" value="MSW1p Mitochondrial tryptophanyl-tRNA synthetase"/>
    <property type="match status" value="1"/>
</dbReference>
<reference evidence="14" key="1">
    <citation type="submission" date="2022-06" db="EMBL/GenBank/DDBJ databases">
        <authorList>
            <consortium name="SYNGENTA / RWTH Aachen University"/>
        </authorList>
    </citation>
    <scope>NUCLEOTIDE SEQUENCE</scope>
</reference>
<dbReference type="FunFam" id="1.10.240.10:FF:000002">
    <property type="entry name" value="Tryptophan--tRNA ligase"/>
    <property type="match status" value="1"/>
</dbReference>
<evidence type="ECO:0000256" key="1">
    <source>
        <dbReference type="ARBA" id="ARBA00004305"/>
    </source>
</evidence>
<keyword evidence="8 12" id="KW-0030">Aminoacyl-tRNA synthetase</keyword>
<evidence type="ECO:0000256" key="6">
    <source>
        <dbReference type="ARBA" id="ARBA00022840"/>
    </source>
</evidence>
<evidence type="ECO:0000256" key="7">
    <source>
        <dbReference type="ARBA" id="ARBA00022917"/>
    </source>
</evidence>
<dbReference type="GO" id="GO:0070183">
    <property type="term" value="P:mitochondrial tryptophanyl-tRNA aminoacylation"/>
    <property type="evidence" value="ECO:0007669"/>
    <property type="project" value="TreeGrafter"/>
</dbReference>
<name>A0AAV0B0B5_PHAPC</name>
<evidence type="ECO:0000256" key="2">
    <source>
        <dbReference type="ARBA" id="ARBA00005594"/>
    </source>
</evidence>
<evidence type="ECO:0000313" key="14">
    <source>
        <dbReference type="EMBL" id="CAH7676350.1"/>
    </source>
</evidence>
<dbReference type="GO" id="GO:0005524">
    <property type="term" value="F:ATP binding"/>
    <property type="evidence" value="ECO:0007669"/>
    <property type="project" value="UniProtKB-KW"/>
</dbReference>
<dbReference type="Gene3D" id="3.40.50.620">
    <property type="entry name" value="HUPs"/>
    <property type="match status" value="1"/>
</dbReference>
<dbReference type="HAMAP" id="MF_00140_B">
    <property type="entry name" value="Trp_tRNA_synth_B"/>
    <property type="match status" value="1"/>
</dbReference>
<dbReference type="InterPro" id="IPR001412">
    <property type="entry name" value="aa-tRNA-synth_I_CS"/>
</dbReference>
<evidence type="ECO:0000256" key="10">
    <source>
        <dbReference type="ARBA" id="ARBA00049929"/>
    </source>
</evidence>
<evidence type="ECO:0000256" key="3">
    <source>
        <dbReference type="ARBA" id="ARBA00013161"/>
    </source>
</evidence>
<dbReference type="Pfam" id="PF00579">
    <property type="entry name" value="tRNA-synt_1b"/>
    <property type="match status" value="1"/>
</dbReference>
<dbReference type="PANTHER" id="PTHR43766:SF1">
    <property type="entry name" value="TRYPTOPHAN--TRNA LIGASE, MITOCHONDRIAL"/>
    <property type="match status" value="1"/>
</dbReference>
<keyword evidence="15" id="KW-1185">Reference proteome</keyword>
<dbReference type="InterPro" id="IPR014729">
    <property type="entry name" value="Rossmann-like_a/b/a_fold"/>
</dbReference>
<dbReference type="InterPro" id="IPR050203">
    <property type="entry name" value="Trp-tRNA_synthetase"/>
</dbReference>
<evidence type="ECO:0000256" key="9">
    <source>
        <dbReference type="ARBA" id="ARBA00030268"/>
    </source>
</evidence>
<keyword evidence="7 12" id="KW-0648">Protein biosynthesis</keyword>
<comment type="catalytic activity">
    <reaction evidence="10">
        <text>tRNA(Trp) + L-tryptophan + ATP = L-tryptophyl-tRNA(Trp) + AMP + diphosphate + H(+)</text>
        <dbReference type="Rhea" id="RHEA:24080"/>
        <dbReference type="Rhea" id="RHEA-COMP:9671"/>
        <dbReference type="Rhea" id="RHEA-COMP:9705"/>
        <dbReference type="ChEBI" id="CHEBI:15378"/>
        <dbReference type="ChEBI" id="CHEBI:30616"/>
        <dbReference type="ChEBI" id="CHEBI:33019"/>
        <dbReference type="ChEBI" id="CHEBI:57912"/>
        <dbReference type="ChEBI" id="CHEBI:78442"/>
        <dbReference type="ChEBI" id="CHEBI:78535"/>
        <dbReference type="ChEBI" id="CHEBI:456215"/>
        <dbReference type="EC" id="6.1.1.2"/>
    </reaction>
</comment>
<dbReference type="SUPFAM" id="SSF52374">
    <property type="entry name" value="Nucleotidylyl transferase"/>
    <property type="match status" value="1"/>
</dbReference>
<dbReference type="InterPro" id="IPR024109">
    <property type="entry name" value="Trp-tRNA-ligase_bac-type"/>
</dbReference>
<dbReference type="InterPro" id="IPR002306">
    <property type="entry name" value="Trp-tRNA-ligase"/>
</dbReference>
<dbReference type="PANTHER" id="PTHR43766">
    <property type="entry name" value="TRYPTOPHAN--TRNA LIGASE, MITOCHONDRIAL"/>
    <property type="match status" value="1"/>
</dbReference>
<comment type="subcellular location">
    <subcellularLocation>
        <location evidence="1">Mitochondrion matrix</location>
    </subcellularLocation>
</comment>
<evidence type="ECO:0000256" key="4">
    <source>
        <dbReference type="ARBA" id="ARBA00022598"/>
    </source>
</evidence>
<feature type="region of interest" description="Disordered" evidence="13">
    <location>
        <begin position="1"/>
        <end position="23"/>
    </location>
</feature>